<accession>A0AAE0EVM9</accession>
<sequence>MQWTKALWSDRILRPGETMTGVRLMDDCALLLRVRKASLARMRRVFRGYVHDCYPEGMTVEQTSDGLEWTFCGMHLAVTAGGVSTRLLQKNVAAGVDGGSQLQFFPVVAFSSECPRGRKMASTLNLLYRVERHCTSDGLKVITITVV</sequence>
<gene>
    <name evidence="1" type="ORF">CYMTET_47928</name>
</gene>
<organism evidence="1 2">
    <name type="scientific">Cymbomonas tetramitiformis</name>
    <dbReference type="NCBI Taxonomy" id="36881"/>
    <lineage>
        <taxon>Eukaryota</taxon>
        <taxon>Viridiplantae</taxon>
        <taxon>Chlorophyta</taxon>
        <taxon>Pyramimonadophyceae</taxon>
        <taxon>Pyramimonadales</taxon>
        <taxon>Pyramimonadaceae</taxon>
        <taxon>Cymbomonas</taxon>
    </lineage>
</organism>
<dbReference type="EMBL" id="LGRX02033185">
    <property type="protein sequence ID" value="KAK3242376.1"/>
    <property type="molecule type" value="Genomic_DNA"/>
</dbReference>
<keyword evidence="2" id="KW-1185">Reference proteome</keyword>
<evidence type="ECO:0000313" key="1">
    <source>
        <dbReference type="EMBL" id="KAK3242376.1"/>
    </source>
</evidence>
<dbReference type="Proteomes" id="UP001190700">
    <property type="component" value="Unassembled WGS sequence"/>
</dbReference>
<comment type="caution">
    <text evidence="1">The sequence shown here is derived from an EMBL/GenBank/DDBJ whole genome shotgun (WGS) entry which is preliminary data.</text>
</comment>
<dbReference type="AlphaFoldDB" id="A0AAE0EVM9"/>
<protein>
    <submittedName>
        <fullName evidence="1">Uncharacterized protein</fullName>
    </submittedName>
</protein>
<reference evidence="1 2" key="1">
    <citation type="journal article" date="2015" name="Genome Biol. Evol.">
        <title>Comparative Genomics of a Bacterivorous Green Alga Reveals Evolutionary Causalities and Consequences of Phago-Mixotrophic Mode of Nutrition.</title>
        <authorList>
            <person name="Burns J.A."/>
            <person name="Paasch A."/>
            <person name="Narechania A."/>
            <person name="Kim E."/>
        </authorList>
    </citation>
    <scope>NUCLEOTIDE SEQUENCE [LARGE SCALE GENOMIC DNA]</scope>
    <source>
        <strain evidence="1 2">PLY_AMNH</strain>
    </source>
</reference>
<evidence type="ECO:0000313" key="2">
    <source>
        <dbReference type="Proteomes" id="UP001190700"/>
    </source>
</evidence>
<name>A0AAE0EVM9_9CHLO</name>
<proteinExistence type="predicted"/>